<evidence type="ECO:0000313" key="2">
    <source>
        <dbReference type="Proteomes" id="UP000254208"/>
    </source>
</evidence>
<dbReference type="AlphaFoldDB" id="A0A379FTE8"/>
<evidence type="ECO:0008006" key="3">
    <source>
        <dbReference type="Google" id="ProtNLM"/>
    </source>
</evidence>
<sequence length="250" mass="27648">MSTKTSRPKYDSDYVKLALSFAAYSRVKISNRNFAKHIGVTEGAIRKWRKEYPDFDRAFLDPAGVIASKINIGVMDNLDKRSKMTIIKGEDGVKAIKDDVLPTHNDLLVASKLGFRKSMVGFDEQHRKSVIADLNKLLVSGDVTYLDAVAELELEEILVPASWKAREVARILKLKNQGEITAPEAVLQIESSGITVPKLLQQEAENHLGLNRTEITGLGGGPIASTNLDLSQFSLEDLMKLRKAAKNNKT</sequence>
<accession>A0A379FTE8</accession>
<proteinExistence type="predicted"/>
<evidence type="ECO:0000313" key="1">
    <source>
        <dbReference type="EMBL" id="SUC31961.1"/>
    </source>
</evidence>
<name>A0A379FTE8_PRORE</name>
<protein>
    <recommendedName>
        <fullName evidence="3">Terminase small subunit</fullName>
    </recommendedName>
</protein>
<reference evidence="1 2" key="1">
    <citation type="submission" date="2018-06" db="EMBL/GenBank/DDBJ databases">
        <authorList>
            <consortium name="Pathogen Informatics"/>
            <person name="Doyle S."/>
        </authorList>
    </citation>
    <scope>NUCLEOTIDE SEQUENCE [LARGE SCALE GENOMIC DNA]</scope>
    <source>
        <strain evidence="1 2">NCTC11801</strain>
    </source>
</reference>
<dbReference type="Proteomes" id="UP000254208">
    <property type="component" value="Unassembled WGS sequence"/>
</dbReference>
<organism evidence="1 2">
    <name type="scientific">Providencia rettgeri</name>
    <dbReference type="NCBI Taxonomy" id="587"/>
    <lineage>
        <taxon>Bacteria</taxon>
        <taxon>Pseudomonadati</taxon>
        <taxon>Pseudomonadota</taxon>
        <taxon>Gammaproteobacteria</taxon>
        <taxon>Enterobacterales</taxon>
        <taxon>Morganellaceae</taxon>
        <taxon>Providencia</taxon>
    </lineage>
</organism>
<gene>
    <name evidence="1" type="ORF">NCTC11801_02934</name>
</gene>
<dbReference type="GeneID" id="93674922"/>
<dbReference type="EMBL" id="UGTZ01000001">
    <property type="protein sequence ID" value="SUC31961.1"/>
    <property type="molecule type" value="Genomic_DNA"/>
</dbReference>
<dbReference type="RefSeq" id="WP_115167493.1">
    <property type="nucleotide sequence ID" value="NZ_CP077319.1"/>
</dbReference>